<reference evidence="2 3" key="1">
    <citation type="submission" date="2021-06" db="EMBL/GenBank/DDBJ databases">
        <authorList>
            <person name="Sun Q."/>
            <person name="Li D."/>
        </authorList>
    </citation>
    <scope>NUCLEOTIDE SEQUENCE [LARGE SCALE GENOMIC DNA]</scope>
    <source>
        <strain evidence="2 3">MSJ-4</strain>
    </source>
</reference>
<accession>A0ABS6F5X7</accession>
<gene>
    <name evidence="2" type="ORF">KQI89_14250</name>
</gene>
<dbReference type="InterPro" id="IPR016772">
    <property type="entry name" value="UCP020408"/>
</dbReference>
<organism evidence="2 3">
    <name type="scientific">Clostridium simiarum</name>
    <dbReference type="NCBI Taxonomy" id="2841506"/>
    <lineage>
        <taxon>Bacteria</taxon>
        <taxon>Bacillati</taxon>
        <taxon>Bacillota</taxon>
        <taxon>Clostridia</taxon>
        <taxon>Eubacteriales</taxon>
        <taxon>Clostridiaceae</taxon>
        <taxon>Clostridium</taxon>
    </lineage>
</organism>
<dbReference type="Pfam" id="PF10087">
    <property type="entry name" value="DUF2325"/>
    <property type="match status" value="1"/>
</dbReference>
<dbReference type="EMBL" id="JAHLQL010000005">
    <property type="protein sequence ID" value="MBU5592912.1"/>
    <property type="molecule type" value="Genomic_DNA"/>
</dbReference>
<dbReference type="PIRSF" id="PIRSF020408">
    <property type="entry name" value="UCP020408"/>
    <property type="match status" value="1"/>
</dbReference>
<name>A0ABS6F5X7_9CLOT</name>
<evidence type="ECO:0000313" key="2">
    <source>
        <dbReference type="EMBL" id="MBU5592912.1"/>
    </source>
</evidence>
<dbReference type="Proteomes" id="UP000736583">
    <property type="component" value="Unassembled WGS sequence"/>
</dbReference>
<keyword evidence="3" id="KW-1185">Reference proteome</keyword>
<sequence>MSVLVIGGDKLGNIKDYLKQNGFQTINHVTGRKKGDLKVDIPVNTDLVLILTDFIGHQLTKTIKGRVKEKEATVIYSKRSISYLDQNLKEFLKNKQ</sequence>
<protein>
    <submittedName>
        <fullName evidence="2">DUF2325 domain-containing protein</fullName>
    </submittedName>
</protein>
<evidence type="ECO:0000313" key="3">
    <source>
        <dbReference type="Proteomes" id="UP000736583"/>
    </source>
</evidence>
<evidence type="ECO:0000256" key="1">
    <source>
        <dbReference type="ARBA" id="ARBA00007189"/>
    </source>
</evidence>
<comment type="caution">
    <text evidence="2">The sequence shown here is derived from an EMBL/GenBank/DDBJ whole genome shotgun (WGS) entry which is preliminary data.</text>
</comment>
<dbReference type="RefSeq" id="WP_032120750.1">
    <property type="nucleotide sequence ID" value="NZ_JAHLQL010000005.1"/>
</dbReference>
<proteinExistence type="inferred from homology"/>
<comment type="similarity">
    <text evidence="1">Belongs to the UPF0751 family.</text>
</comment>